<organism evidence="4 5">
    <name type="scientific">Streptomyces galbus</name>
    <dbReference type="NCBI Taxonomy" id="33898"/>
    <lineage>
        <taxon>Bacteria</taxon>
        <taxon>Bacillati</taxon>
        <taxon>Actinomycetota</taxon>
        <taxon>Actinomycetes</taxon>
        <taxon>Kitasatosporales</taxon>
        <taxon>Streptomycetaceae</taxon>
        <taxon>Streptomyces</taxon>
    </lineage>
</organism>
<proteinExistence type="predicted"/>
<gene>
    <name evidence="4" type="ORF">HF200_34540</name>
</gene>
<evidence type="ECO:0000256" key="2">
    <source>
        <dbReference type="ARBA" id="ARBA00023163"/>
    </source>
</evidence>
<dbReference type="InterPro" id="IPR005561">
    <property type="entry name" value="ANTAR"/>
</dbReference>
<name>A0ABX1IUH5_STRGB</name>
<keyword evidence="2" id="KW-0804">Transcription</keyword>
<comment type="caution">
    <text evidence="4">The sequence shown here is derived from an EMBL/GenBank/DDBJ whole genome shotgun (WGS) entry which is preliminary data.</text>
</comment>
<dbReference type="SMART" id="SM01012">
    <property type="entry name" value="ANTAR"/>
    <property type="match status" value="1"/>
</dbReference>
<dbReference type="InterPro" id="IPR029016">
    <property type="entry name" value="GAF-like_dom_sf"/>
</dbReference>
<dbReference type="PROSITE" id="PS50921">
    <property type="entry name" value="ANTAR"/>
    <property type="match status" value="1"/>
</dbReference>
<dbReference type="PIRSF" id="PIRSF036625">
    <property type="entry name" value="GAF_ANTAR"/>
    <property type="match status" value="1"/>
</dbReference>
<sequence>MRAVSDQDRVAQVLAEEIRGADPAETPGRLCHAAVRLLPVTGASVSLTADGVAVPLSASSPRVEYLMEVQATLGDGPCLTAAATGDPVFASDLTAARDALRWPVYAQQAAAAGIRAVYALPLGHRTVCVGTLDLYREAPGGLDVADLDAARTVADEMTRALTALSRGADSGRGDGDTWLRGMIAHHDEIHQAVGMVMAQLGVTADEALARLRARAFAQGRTLVDAAHEVVGRRQGFDAG</sequence>
<keyword evidence="1" id="KW-0805">Transcription regulation</keyword>
<dbReference type="Gene3D" id="1.10.10.10">
    <property type="entry name" value="Winged helix-like DNA-binding domain superfamily/Winged helix DNA-binding domain"/>
    <property type="match status" value="1"/>
</dbReference>
<keyword evidence="5" id="KW-1185">Reference proteome</keyword>
<dbReference type="Gene3D" id="3.30.450.40">
    <property type="match status" value="1"/>
</dbReference>
<evidence type="ECO:0000313" key="4">
    <source>
        <dbReference type="EMBL" id="NKQ29283.1"/>
    </source>
</evidence>
<dbReference type="InterPro" id="IPR003018">
    <property type="entry name" value="GAF"/>
</dbReference>
<feature type="domain" description="ANTAR" evidence="3">
    <location>
        <begin position="169"/>
        <end position="230"/>
    </location>
</feature>
<reference evidence="4 5" key="1">
    <citation type="submission" date="2020-04" db="EMBL/GenBank/DDBJ databases">
        <title>Genome sequence of Streptomyces galbus strain I339.</title>
        <authorList>
            <person name="Silva E.A.N."/>
            <person name="Merces M."/>
            <person name="Castelo Branco A.P.O.T."/>
            <person name="Vasconcelos P.C."/>
            <person name="Costa N.P."/>
            <person name="Marinho G.C.S."/>
            <person name="Oliveira C.J.B."/>
            <person name="Araujo D."/>
            <person name="Rodrigues Junior V.S."/>
            <person name="Almeida R."/>
            <person name="Silva Filho U.R."/>
            <person name="Andrade A.S.A."/>
            <person name="Cibulski S.P."/>
        </authorList>
    </citation>
    <scope>NUCLEOTIDE SEQUENCE [LARGE SCALE GENOMIC DNA]</scope>
    <source>
        <strain evidence="4 5">I339</strain>
    </source>
</reference>
<dbReference type="SUPFAM" id="SSF55781">
    <property type="entry name" value="GAF domain-like"/>
    <property type="match status" value="1"/>
</dbReference>
<dbReference type="InterPro" id="IPR036388">
    <property type="entry name" value="WH-like_DNA-bd_sf"/>
</dbReference>
<dbReference type="Proteomes" id="UP000744032">
    <property type="component" value="Unassembled WGS sequence"/>
</dbReference>
<evidence type="ECO:0000313" key="5">
    <source>
        <dbReference type="Proteomes" id="UP000744032"/>
    </source>
</evidence>
<dbReference type="Pfam" id="PF13185">
    <property type="entry name" value="GAF_2"/>
    <property type="match status" value="1"/>
</dbReference>
<dbReference type="EMBL" id="JAAXMD010000703">
    <property type="protein sequence ID" value="NKQ29283.1"/>
    <property type="molecule type" value="Genomic_DNA"/>
</dbReference>
<dbReference type="Pfam" id="PF03861">
    <property type="entry name" value="ANTAR"/>
    <property type="match status" value="1"/>
</dbReference>
<accession>A0ABX1IUH5</accession>
<evidence type="ECO:0000256" key="1">
    <source>
        <dbReference type="ARBA" id="ARBA00023015"/>
    </source>
</evidence>
<dbReference type="InterPro" id="IPR012074">
    <property type="entry name" value="GAF_ANTAR"/>
</dbReference>
<evidence type="ECO:0000259" key="3">
    <source>
        <dbReference type="PROSITE" id="PS50921"/>
    </source>
</evidence>
<protein>
    <submittedName>
        <fullName evidence="4">GAF and ANTAR domain-containing protein</fullName>
    </submittedName>
</protein>